<organism evidence="16 17">
    <name type="scientific">Penicillium camemberti (strain FM 013)</name>
    <dbReference type="NCBI Taxonomy" id="1429867"/>
    <lineage>
        <taxon>Eukaryota</taxon>
        <taxon>Fungi</taxon>
        <taxon>Dikarya</taxon>
        <taxon>Ascomycota</taxon>
        <taxon>Pezizomycotina</taxon>
        <taxon>Eurotiomycetes</taxon>
        <taxon>Eurotiomycetidae</taxon>
        <taxon>Eurotiales</taxon>
        <taxon>Aspergillaceae</taxon>
        <taxon>Penicillium</taxon>
    </lineage>
</organism>
<feature type="compositionally biased region" description="Basic and acidic residues" evidence="14">
    <location>
        <begin position="35"/>
        <end position="44"/>
    </location>
</feature>
<dbReference type="PROSITE" id="PS50216">
    <property type="entry name" value="DHHC"/>
    <property type="match status" value="1"/>
</dbReference>
<keyword evidence="13" id="KW-0012">Acyltransferase</keyword>
<dbReference type="SUPFAM" id="SSF48403">
    <property type="entry name" value="Ankyrin repeat"/>
    <property type="match status" value="1"/>
</dbReference>
<dbReference type="PROSITE" id="PS50297">
    <property type="entry name" value="ANK_REP_REGION"/>
    <property type="match status" value="3"/>
</dbReference>
<keyword evidence="8 13" id="KW-0472">Membrane</keyword>
<dbReference type="InterPro" id="IPR002110">
    <property type="entry name" value="Ankyrin_rpt"/>
</dbReference>
<evidence type="ECO:0000256" key="8">
    <source>
        <dbReference type="ARBA" id="ARBA00023136"/>
    </source>
</evidence>
<evidence type="ECO:0000256" key="9">
    <source>
        <dbReference type="ARBA" id="ARBA00023139"/>
    </source>
</evidence>
<keyword evidence="4 13" id="KW-0812">Transmembrane</keyword>
<dbReference type="SMART" id="SM00248">
    <property type="entry name" value="ANK"/>
    <property type="match status" value="5"/>
</dbReference>
<dbReference type="InterPro" id="IPR036770">
    <property type="entry name" value="Ankyrin_rpt-contain_sf"/>
</dbReference>
<name>A0A0G4PFR2_PENC3</name>
<feature type="domain" description="Palmitoyltransferase DHHC" evidence="15">
    <location>
        <begin position="439"/>
        <end position="574"/>
    </location>
</feature>
<feature type="region of interest" description="Disordered" evidence="14">
    <location>
        <begin position="706"/>
        <end position="753"/>
    </location>
</feature>
<keyword evidence="5" id="KW-0677">Repeat</keyword>
<feature type="repeat" description="ANK" evidence="12">
    <location>
        <begin position="84"/>
        <end position="116"/>
    </location>
</feature>
<keyword evidence="10" id="KW-0449">Lipoprotein</keyword>
<comment type="subcellular location">
    <subcellularLocation>
        <location evidence="2">Early endosome membrane</location>
        <topology evidence="2">Multi-pass membrane protein</topology>
    </subcellularLocation>
</comment>
<dbReference type="PANTHER" id="PTHR24161">
    <property type="entry name" value="ANK_REP_REGION DOMAIN-CONTAINING PROTEIN-RELATED"/>
    <property type="match status" value="1"/>
</dbReference>
<comment type="similarity">
    <text evidence="3">Belongs to the DHHC palmitoyltransferase family. AKR/ZDHHC17 subfamily.</text>
</comment>
<reference evidence="16 17" key="1">
    <citation type="journal article" date="2014" name="Nat. Commun.">
        <title>Multiple recent horizontal transfers of a large genomic region in cheese making fungi.</title>
        <authorList>
            <person name="Cheeseman K."/>
            <person name="Ropars J."/>
            <person name="Renault P."/>
            <person name="Dupont J."/>
            <person name="Gouzy J."/>
            <person name="Branca A."/>
            <person name="Abraham A.L."/>
            <person name="Ceppi M."/>
            <person name="Conseiller E."/>
            <person name="Debuchy R."/>
            <person name="Malagnac F."/>
            <person name="Goarin A."/>
            <person name="Silar P."/>
            <person name="Lacoste S."/>
            <person name="Sallet E."/>
            <person name="Bensimon A."/>
            <person name="Giraud T."/>
            <person name="Brygoo Y."/>
        </authorList>
    </citation>
    <scope>NUCLEOTIDE SEQUENCE [LARGE SCALE GENOMIC DNA]</scope>
    <source>
        <strain evidence="17">FM 013</strain>
    </source>
</reference>
<feature type="repeat" description="ANK" evidence="12">
    <location>
        <begin position="151"/>
        <end position="183"/>
    </location>
</feature>
<feature type="region of interest" description="Disordered" evidence="14">
    <location>
        <begin position="601"/>
        <end position="623"/>
    </location>
</feature>
<feature type="transmembrane region" description="Helical" evidence="13">
    <location>
        <begin position="298"/>
        <end position="316"/>
    </location>
</feature>
<dbReference type="Proteomes" id="UP000053732">
    <property type="component" value="Unassembled WGS sequence"/>
</dbReference>
<evidence type="ECO:0000259" key="15">
    <source>
        <dbReference type="Pfam" id="PF01529"/>
    </source>
</evidence>
<dbReference type="EC" id="2.3.1.225" evidence="13"/>
<dbReference type="Pfam" id="PF01529">
    <property type="entry name" value="DHHC"/>
    <property type="match status" value="1"/>
</dbReference>
<feature type="compositionally biased region" description="Polar residues" evidence="14">
    <location>
        <begin position="1"/>
        <end position="28"/>
    </location>
</feature>
<sequence length="760" mass="84601">MSTNTSPESWGPSPDQTSGSTASNGNGTPTPPNDVEMKSLRPDPPKGSIPLGEDIMQLARMGEIGTMQKLFTAKKFTANHRDEEGITPLHWAAINNQYAMCRFLIDSGADVNAKGGESVATPAMWAAQRCHYYIVNLLLQNGGDPLLTDVQGYNILHLATIDGNAFLVVLLLHQDIPVDVVDQQGHTGLMWAAYKGYPACVDLFLRWGANANAVDEGGLTPLHWALVKGSMPCVLKLLEYGTDRFAKTRDGKSPATVAQEMNTLRVWYRSLNERGFEPDGTQKVVPLGLSSFVRNKSIMAKFFFLWPFLMILVTIWMLSNLAIFVAVPLVLVTLFGMQYVAQQFANKGPMEYRVLQKTPYLAGVFAGTLFWVGFRYAFKVLPATYSSSPILNILFAVFFCLTAYFYIFSMVQDPGYVPKVGSRNQQREIVKELFEQWKFDEENFCIPCMTRKPLRSRHCRRCGRCVAKHDHHCPWIDNCVGANNLRHFVLYIVSLEVGIILFVQLTIAYINSLPAPTNATCNVINDTLCDYASRDPFTLILNVWITLQLVWVTMLCAVQLVQVSRNQTTYENMRGHHIDRSYPSSQAFASAMTAGTTSMEAAGLSASGQGPNPALGGPPPHRRKNGCIQQWSSLLGIDAFWTTAKDGLRDGPQAARPRNPFSRGVVTNCRDFWCDPAPLFGKRQTGAAMLGGEVINYHDMYETPMRMHTGNRSNEGPGYRSVAGEDPERMVVQGSQPRRPPPPRKFPFPSDKIDRLLALQ</sequence>
<feature type="transmembrane region" description="Helical" evidence="13">
    <location>
        <begin position="360"/>
        <end position="378"/>
    </location>
</feature>
<feature type="repeat" description="ANK" evidence="12">
    <location>
        <begin position="217"/>
        <end position="249"/>
    </location>
</feature>
<keyword evidence="9" id="KW-0564">Palmitate</keyword>
<dbReference type="InterPro" id="IPR001594">
    <property type="entry name" value="Palmitoyltrfase_DHHC"/>
</dbReference>
<dbReference type="STRING" id="1429867.A0A0G4PFR2"/>
<evidence type="ECO:0000256" key="5">
    <source>
        <dbReference type="ARBA" id="ARBA00022737"/>
    </source>
</evidence>
<feature type="region of interest" description="Disordered" evidence="14">
    <location>
        <begin position="1"/>
        <end position="51"/>
    </location>
</feature>
<evidence type="ECO:0000256" key="12">
    <source>
        <dbReference type="PROSITE-ProRule" id="PRU00023"/>
    </source>
</evidence>
<evidence type="ECO:0000256" key="2">
    <source>
        <dbReference type="ARBA" id="ARBA00004520"/>
    </source>
</evidence>
<feature type="transmembrane region" description="Helical" evidence="13">
    <location>
        <begin position="539"/>
        <end position="561"/>
    </location>
</feature>
<feature type="transmembrane region" description="Helical" evidence="13">
    <location>
        <begin position="488"/>
        <end position="510"/>
    </location>
</feature>
<keyword evidence="17" id="KW-1185">Reference proteome</keyword>
<dbReference type="AlphaFoldDB" id="A0A0G4PFR2"/>
<dbReference type="PROSITE" id="PS50088">
    <property type="entry name" value="ANK_REPEAT"/>
    <property type="match status" value="4"/>
</dbReference>
<evidence type="ECO:0000313" key="17">
    <source>
        <dbReference type="Proteomes" id="UP000053732"/>
    </source>
</evidence>
<evidence type="ECO:0000256" key="6">
    <source>
        <dbReference type="ARBA" id="ARBA00022989"/>
    </source>
</evidence>
<evidence type="ECO:0000256" key="14">
    <source>
        <dbReference type="SAM" id="MobiDB-lite"/>
    </source>
</evidence>
<dbReference type="PANTHER" id="PTHR24161:SF85">
    <property type="entry name" value="PALMITOYLTRANSFERASE HIP14"/>
    <property type="match status" value="1"/>
</dbReference>
<feature type="transmembrane region" description="Helical" evidence="13">
    <location>
        <begin position="390"/>
        <end position="409"/>
    </location>
</feature>
<evidence type="ECO:0000256" key="13">
    <source>
        <dbReference type="RuleBase" id="RU079119"/>
    </source>
</evidence>
<evidence type="ECO:0000256" key="4">
    <source>
        <dbReference type="ARBA" id="ARBA00022692"/>
    </source>
</evidence>
<dbReference type="GO" id="GO:0031901">
    <property type="term" value="C:early endosome membrane"/>
    <property type="evidence" value="ECO:0007669"/>
    <property type="project" value="UniProtKB-SubCell"/>
</dbReference>
<feature type="repeat" description="ANK" evidence="12">
    <location>
        <begin position="184"/>
        <end position="216"/>
    </location>
</feature>
<dbReference type="GO" id="GO:0019706">
    <property type="term" value="F:protein-cysteine S-palmitoyltransferase activity"/>
    <property type="evidence" value="ECO:0007669"/>
    <property type="project" value="UniProtKB-EC"/>
</dbReference>
<accession>A0A0G4PFR2</accession>
<proteinExistence type="inferred from homology"/>
<feature type="transmembrane region" description="Helical" evidence="13">
    <location>
        <begin position="322"/>
        <end position="340"/>
    </location>
</feature>
<keyword evidence="7 12" id="KW-0040">ANK repeat</keyword>
<keyword evidence="13" id="KW-0808">Transferase</keyword>
<protein>
    <recommendedName>
        <fullName evidence="13">Palmitoyltransferase</fullName>
        <ecNumber evidence="13">2.3.1.225</ecNumber>
    </recommendedName>
</protein>
<evidence type="ECO:0000256" key="3">
    <source>
        <dbReference type="ARBA" id="ARBA00010104"/>
    </source>
</evidence>
<dbReference type="EMBL" id="HG793147">
    <property type="protein sequence ID" value="CRL25137.1"/>
    <property type="molecule type" value="Genomic_DNA"/>
</dbReference>
<dbReference type="Gene3D" id="1.25.40.20">
    <property type="entry name" value="Ankyrin repeat-containing domain"/>
    <property type="match status" value="1"/>
</dbReference>
<evidence type="ECO:0000313" key="16">
    <source>
        <dbReference type="EMBL" id="CRL25137.1"/>
    </source>
</evidence>
<comment type="domain">
    <text evidence="13">The DHHC domain is required for palmitoyltransferase activity.</text>
</comment>
<evidence type="ECO:0000256" key="1">
    <source>
        <dbReference type="ARBA" id="ARBA00002100"/>
    </source>
</evidence>
<comment type="function">
    <text evidence="1">Palmitoyltransferase specific for casein kinase 1.</text>
</comment>
<evidence type="ECO:0000256" key="7">
    <source>
        <dbReference type="ARBA" id="ARBA00023043"/>
    </source>
</evidence>
<keyword evidence="6 13" id="KW-1133">Transmembrane helix</keyword>
<comment type="catalytic activity">
    <reaction evidence="11 13">
        <text>L-cysteinyl-[protein] + hexadecanoyl-CoA = S-hexadecanoyl-L-cysteinyl-[protein] + CoA</text>
        <dbReference type="Rhea" id="RHEA:36683"/>
        <dbReference type="Rhea" id="RHEA-COMP:10131"/>
        <dbReference type="Rhea" id="RHEA-COMP:11032"/>
        <dbReference type="ChEBI" id="CHEBI:29950"/>
        <dbReference type="ChEBI" id="CHEBI:57287"/>
        <dbReference type="ChEBI" id="CHEBI:57379"/>
        <dbReference type="ChEBI" id="CHEBI:74151"/>
        <dbReference type="EC" id="2.3.1.225"/>
    </reaction>
</comment>
<evidence type="ECO:0000256" key="11">
    <source>
        <dbReference type="ARBA" id="ARBA00048048"/>
    </source>
</evidence>
<dbReference type="Pfam" id="PF12796">
    <property type="entry name" value="Ank_2"/>
    <property type="match status" value="2"/>
</dbReference>
<evidence type="ECO:0000256" key="10">
    <source>
        <dbReference type="ARBA" id="ARBA00023288"/>
    </source>
</evidence>
<gene>
    <name evidence="16" type="ORF">PCAMFM013_S014g000033</name>
</gene>